<keyword evidence="2" id="KW-0808">Transferase</keyword>
<dbReference type="PROSITE" id="PS50404">
    <property type="entry name" value="GST_NTER"/>
    <property type="match status" value="1"/>
</dbReference>
<evidence type="ECO:0000313" key="3">
    <source>
        <dbReference type="Proteomes" id="UP000547614"/>
    </source>
</evidence>
<comment type="caution">
    <text evidence="2">The sequence shown here is derived from an EMBL/GenBank/DDBJ whole genome shotgun (WGS) entry which is preliminary data.</text>
</comment>
<organism evidence="2 3">
    <name type="scientific">Halomonas cerina</name>
    <dbReference type="NCBI Taxonomy" id="447424"/>
    <lineage>
        <taxon>Bacteria</taxon>
        <taxon>Pseudomonadati</taxon>
        <taxon>Pseudomonadota</taxon>
        <taxon>Gammaproteobacteria</taxon>
        <taxon>Oceanospirillales</taxon>
        <taxon>Halomonadaceae</taxon>
        <taxon>Halomonas</taxon>
    </lineage>
</organism>
<dbReference type="Proteomes" id="UP000547614">
    <property type="component" value="Unassembled WGS sequence"/>
</dbReference>
<proteinExistence type="predicted"/>
<dbReference type="SFLD" id="SFLDS00019">
    <property type="entry name" value="Glutathione_Transferase_(cytos"/>
    <property type="match status" value="1"/>
</dbReference>
<protein>
    <submittedName>
        <fullName evidence="2">Glutathione S-transferase</fullName>
        <ecNumber evidence="2">2.5.1.18</ecNumber>
    </submittedName>
</protein>
<dbReference type="PANTHER" id="PTHR44051:SF8">
    <property type="entry name" value="GLUTATHIONE S-TRANSFERASE GSTA"/>
    <property type="match status" value="1"/>
</dbReference>
<keyword evidence="3" id="KW-1185">Reference proteome</keyword>
<accession>A0A839VIH0</accession>
<evidence type="ECO:0000259" key="1">
    <source>
        <dbReference type="PROSITE" id="PS50404"/>
    </source>
</evidence>
<dbReference type="SUPFAM" id="SSF52833">
    <property type="entry name" value="Thioredoxin-like"/>
    <property type="match status" value="1"/>
</dbReference>
<evidence type="ECO:0000313" key="2">
    <source>
        <dbReference type="EMBL" id="MBB3192467.1"/>
    </source>
</evidence>
<dbReference type="InterPro" id="IPR036282">
    <property type="entry name" value="Glutathione-S-Trfase_C_sf"/>
</dbReference>
<dbReference type="InterPro" id="IPR040079">
    <property type="entry name" value="Glutathione_S-Trfase"/>
</dbReference>
<dbReference type="Gene3D" id="1.20.1050.10">
    <property type="match status" value="1"/>
</dbReference>
<dbReference type="Pfam" id="PF02798">
    <property type="entry name" value="GST_N"/>
    <property type="match status" value="1"/>
</dbReference>
<dbReference type="InterPro" id="IPR036249">
    <property type="entry name" value="Thioredoxin-like_sf"/>
</dbReference>
<name>A0A839VIH0_9GAMM</name>
<dbReference type="EC" id="2.5.1.18" evidence="2"/>
<feature type="domain" description="GST N-terminal" evidence="1">
    <location>
        <begin position="11"/>
        <end position="94"/>
    </location>
</feature>
<dbReference type="EMBL" id="JACHXP010000030">
    <property type="protein sequence ID" value="MBB3192467.1"/>
    <property type="molecule type" value="Genomic_DNA"/>
</dbReference>
<reference evidence="2 3" key="1">
    <citation type="submission" date="2020-08" db="EMBL/GenBank/DDBJ databases">
        <title>Genomic Encyclopedia of Type Strains, Phase III (KMG-III): the genomes of soil and plant-associated and newly described type strains.</title>
        <authorList>
            <person name="Whitman W."/>
        </authorList>
    </citation>
    <scope>NUCLEOTIDE SEQUENCE [LARGE SCALE GENOMIC DNA]</scope>
    <source>
        <strain evidence="2 3">CECT 7282</strain>
    </source>
</reference>
<dbReference type="AlphaFoldDB" id="A0A839VIH0"/>
<dbReference type="InterPro" id="IPR004045">
    <property type="entry name" value="Glutathione_S-Trfase_N"/>
</dbReference>
<gene>
    <name evidence="2" type="ORF">FHR94_003762</name>
</gene>
<sequence length="246" mass="27777">MMDLDTGTGTVPDYRLYCSPDSANLVVRMVLESEGIPYREVRIDRAAGGLDDPAFRRLNPQGLLPVLVDERHGTALFETGAILLHLAERCHAARFAEPAGRGRLLAWLFFLSNTVHAELRLCFYTPRYAPRAEDAQRLRDALRPRLVAHLMQLESLCEHGREPWLLEEGSSVLDPYLACLVRWMQLYPVDDPYRALPWERLPSLVDLLEALAERPGIRRAAYAEGIMGRLFIAPDYPALDLRGVTG</sequence>
<dbReference type="CDD" id="cd03057">
    <property type="entry name" value="GST_N_Beta"/>
    <property type="match status" value="1"/>
</dbReference>
<dbReference type="PANTHER" id="PTHR44051">
    <property type="entry name" value="GLUTATHIONE S-TRANSFERASE-RELATED"/>
    <property type="match status" value="1"/>
</dbReference>
<dbReference type="Gene3D" id="3.40.30.10">
    <property type="entry name" value="Glutaredoxin"/>
    <property type="match status" value="1"/>
</dbReference>
<dbReference type="SUPFAM" id="SSF47616">
    <property type="entry name" value="GST C-terminal domain-like"/>
    <property type="match status" value="1"/>
</dbReference>
<dbReference type="GO" id="GO:0004364">
    <property type="term" value="F:glutathione transferase activity"/>
    <property type="evidence" value="ECO:0007669"/>
    <property type="project" value="UniProtKB-EC"/>
</dbReference>